<dbReference type="GO" id="GO:0003677">
    <property type="term" value="F:DNA binding"/>
    <property type="evidence" value="ECO:0007669"/>
    <property type="project" value="UniProtKB-KW"/>
</dbReference>
<dbReference type="GO" id="GO:0003700">
    <property type="term" value="F:DNA-binding transcription factor activity"/>
    <property type="evidence" value="ECO:0007669"/>
    <property type="project" value="InterPro"/>
</dbReference>
<dbReference type="Gene3D" id="1.10.10.10">
    <property type="entry name" value="Winged helix-like DNA-binding domain superfamily/Winged helix DNA-binding domain"/>
    <property type="match status" value="1"/>
</dbReference>
<dbReference type="Pfam" id="PF12802">
    <property type="entry name" value="MarR_2"/>
    <property type="match status" value="1"/>
</dbReference>
<evidence type="ECO:0000256" key="1">
    <source>
        <dbReference type="ARBA" id="ARBA00023015"/>
    </source>
</evidence>
<dbReference type="PANTHER" id="PTHR33164">
    <property type="entry name" value="TRANSCRIPTIONAL REGULATOR, MARR FAMILY"/>
    <property type="match status" value="1"/>
</dbReference>
<dbReference type="Proteomes" id="UP000785783">
    <property type="component" value="Unassembled WGS sequence"/>
</dbReference>
<evidence type="ECO:0000256" key="2">
    <source>
        <dbReference type="ARBA" id="ARBA00023125"/>
    </source>
</evidence>
<dbReference type="InterPro" id="IPR023187">
    <property type="entry name" value="Tscrpt_reg_MarR-type_CS"/>
</dbReference>
<feature type="domain" description="HTH marR-type" evidence="4">
    <location>
        <begin position="6"/>
        <end position="157"/>
    </location>
</feature>
<dbReference type="PANTHER" id="PTHR33164:SF44">
    <property type="entry name" value="TRANSCRIPTIONAL REGULATORY PROTEIN"/>
    <property type="match status" value="1"/>
</dbReference>
<protein>
    <submittedName>
        <fullName evidence="5">MarR family transcriptional regulator</fullName>
    </submittedName>
</protein>
<dbReference type="EMBL" id="JADHOK010000027">
    <property type="protein sequence ID" value="MBL6761678.1"/>
    <property type="molecule type" value="Genomic_DNA"/>
</dbReference>
<evidence type="ECO:0000259" key="4">
    <source>
        <dbReference type="PROSITE" id="PS50995"/>
    </source>
</evidence>
<evidence type="ECO:0000313" key="6">
    <source>
        <dbReference type="Proteomes" id="UP000785783"/>
    </source>
</evidence>
<sequence length="164" mass="18697">MSKAKNSDFNDAIELMFFAYRDFIADPDVILEAHGFGRAHHRVLHFVAGNPGISIADLLDILRVTKQSLARVLRDLIDADYIEQRIGAHDRRKRLLHLTAKGSALHSKLIAPQEKRFNQVLGAIGPQAFEQWKKTMRLVINSEDRENVDKLIERSRDARTETAN</sequence>
<dbReference type="InterPro" id="IPR000835">
    <property type="entry name" value="HTH_MarR-typ"/>
</dbReference>
<comment type="caution">
    <text evidence="5">The sequence shown here is derived from an EMBL/GenBank/DDBJ whole genome shotgun (WGS) entry which is preliminary data.</text>
</comment>
<dbReference type="InterPro" id="IPR036388">
    <property type="entry name" value="WH-like_DNA-bd_sf"/>
</dbReference>
<evidence type="ECO:0000313" key="5">
    <source>
        <dbReference type="EMBL" id="MBL6761678.1"/>
    </source>
</evidence>
<evidence type="ECO:0000256" key="3">
    <source>
        <dbReference type="ARBA" id="ARBA00023163"/>
    </source>
</evidence>
<keyword evidence="3" id="KW-0804">Transcription</keyword>
<gene>
    <name evidence="5" type="ORF">ISQ19_03165</name>
</gene>
<dbReference type="InterPro" id="IPR036390">
    <property type="entry name" value="WH_DNA-bd_sf"/>
</dbReference>
<reference evidence="5" key="1">
    <citation type="submission" date="2020-10" db="EMBL/GenBank/DDBJ databases">
        <title>Microbiome of the Black Sea water column analyzed by genome centric metagenomics.</title>
        <authorList>
            <person name="Cabello-Yeves P.J."/>
            <person name="Callieri C."/>
            <person name="Picazo A."/>
            <person name="Mehrshad M."/>
            <person name="Haro-Moreno J.M."/>
            <person name="Roda-Garcia J."/>
            <person name="Dzembekova N."/>
            <person name="Slabakova V."/>
            <person name="Slabakova N."/>
            <person name="Moncheva S."/>
            <person name="Rodriguez-Valera F."/>
        </authorList>
    </citation>
    <scope>NUCLEOTIDE SEQUENCE</scope>
    <source>
        <strain evidence="5">BS307-5m-G5</strain>
    </source>
</reference>
<keyword evidence="1" id="KW-0805">Transcription regulation</keyword>
<accession>A0A937HK34</accession>
<dbReference type="PROSITE" id="PS01117">
    <property type="entry name" value="HTH_MARR_1"/>
    <property type="match status" value="1"/>
</dbReference>
<dbReference type="PROSITE" id="PS50995">
    <property type="entry name" value="HTH_MARR_2"/>
    <property type="match status" value="1"/>
</dbReference>
<organism evidence="5 6">
    <name type="scientific">PS1 clade bacterium</name>
    <dbReference type="NCBI Taxonomy" id="2175152"/>
    <lineage>
        <taxon>Bacteria</taxon>
        <taxon>Pseudomonadati</taxon>
        <taxon>Pseudomonadota</taxon>
        <taxon>Alphaproteobacteria</taxon>
        <taxon>PS1 clade</taxon>
    </lineage>
</organism>
<dbReference type="AlphaFoldDB" id="A0A937HK34"/>
<keyword evidence="2" id="KW-0238">DNA-binding</keyword>
<dbReference type="SUPFAM" id="SSF46785">
    <property type="entry name" value="Winged helix' DNA-binding domain"/>
    <property type="match status" value="1"/>
</dbReference>
<dbReference type="InterPro" id="IPR039422">
    <property type="entry name" value="MarR/SlyA-like"/>
</dbReference>
<dbReference type="GO" id="GO:0006950">
    <property type="term" value="P:response to stress"/>
    <property type="evidence" value="ECO:0007669"/>
    <property type="project" value="TreeGrafter"/>
</dbReference>
<dbReference type="SMART" id="SM00347">
    <property type="entry name" value="HTH_MARR"/>
    <property type="match status" value="1"/>
</dbReference>
<proteinExistence type="predicted"/>
<name>A0A937HK34_9PROT</name>